<protein>
    <submittedName>
        <fullName evidence="1">Uncharacterized protein</fullName>
    </submittedName>
</protein>
<evidence type="ECO:0000313" key="1">
    <source>
        <dbReference type="EMBL" id="KAJ8114358.1"/>
    </source>
</evidence>
<organism evidence="1 2">
    <name type="scientific">Boeremia exigua</name>
    <dbReference type="NCBI Taxonomy" id="749465"/>
    <lineage>
        <taxon>Eukaryota</taxon>
        <taxon>Fungi</taxon>
        <taxon>Dikarya</taxon>
        <taxon>Ascomycota</taxon>
        <taxon>Pezizomycotina</taxon>
        <taxon>Dothideomycetes</taxon>
        <taxon>Pleosporomycetidae</taxon>
        <taxon>Pleosporales</taxon>
        <taxon>Pleosporineae</taxon>
        <taxon>Didymellaceae</taxon>
        <taxon>Boeremia</taxon>
    </lineage>
</organism>
<proteinExistence type="predicted"/>
<evidence type="ECO:0000313" key="2">
    <source>
        <dbReference type="Proteomes" id="UP001153331"/>
    </source>
</evidence>
<sequence>MALITRAVKKKFISFDQQTTKDAVARPGNSKKHSSQDQNGIYQPHVGYAPAGVSVLDRSARGAKKQDLDEGERFETMRLVVVVSLGHLWCYAICTPCCRRFDNSRPTRPSHLLQHSDDPWKRDFEKMARRDCPDAKSLPLSHALVRNTERTSAAVTWASHPLFIPMDVKALLRREPFAMCIHGRLVVAPAASGSVTCHEHLAPNA</sequence>
<keyword evidence="2" id="KW-1185">Reference proteome</keyword>
<name>A0ACC2IGU3_9PLEO</name>
<dbReference type="Proteomes" id="UP001153331">
    <property type="component" value="Unassembled WGS sequence"/>
</dbReference>
<dbReference type="EMBL" id="JAPHNI010000198">
    <property type="protein sequence ID" value="KAJ8114358.1"/>
    <property type="molecule type" value="Genomic_DNA"/>
</dbReference>
<reference evidence="1" key="1">
    <citation type="submission" date="2022-11" db="EMBL/GenBank/DDBJ databases">
        <title>Genome Sequence of Boeremia exigua.</title>
        <authorList>
            <person name="Buettner E."/>
        </authorList>
    </citation>
    <scope>NUCLEOTIDE SEQUENCE</scope>
    <source>
        <strain evidence="1">CU02</strain>
    </source>
</reference>
<accession>A0ACC2IGU3</accession>
<gene>
    <name evidence="1" type="ORF">OPT61_g3736</name>
</gene>
<comment type="caution">
    <text evidence="1">The sequence shown here is derived from an EMBL/GenBank/DDBJ whole genome shotgun (WGS) entry which is preliminary data.</text>
</comment>